<gene>
    <name evidence="1" type="ordered locus">Bphy_3422</name>
</gene>
<proteinExistence type="predicted"/>
<organism evidence="1 2">
    <name type="scientific">Paraburkholderia phymatum (strain DSM 17167 / CIP 108236 / LMG 21445 / STM815)</name>
    <name type="common">Burkholderia phymatum</name>
    <dbReference type="NCBI Taxonomy" id="391038"/>
    <lineage>
        <taxon>Bacteria</taxon>
        <taxon>Pseudomonadati</taxon>
        <taxon>Pseudomonadota</taxon>
        <taxon>Betaproteobacteria</taxon>
        <taxon>Burkholderiales</taxon>
        <taxon>Burkholderiaceae</taxon>
        <taxon>Paraburkholderia</taxon>
    </lineage>
</organism>
<reference evidence="2" key="1">
    <citation type="journal article" date="2014" name="Stand. Genomic Sci.">
        <title>Complete genome sequence of Burkholderia phymatum STM815(T), a broad host range and efficient nitrogen-fixing symbiont of Mimosa species.</title>
        <authorList>
            <person name="Moulin L."/>
            <person name="Klonowska A."/>
            <person name="Caroline B."/>
            <person name="Booth K."/>
            <person name="Vriezen J.A."/>
            <person name="Melkonian R."/>
            <person name="James E.K."/>
            <person name="Young J.P."/>
            <person name="Bena G."/>
            <person name="Hauser L."/>
            <person name="Land M."/>
            <person name="Kyrpides N."/>
            <person name="Bruce D."/>
            <person name="Chain P."/>
            <person name="Copeland A."/>
            <person name="Pitluck S."/>
            <person name="Woyke T."/>
            <person name="Lizotte-Waniewski M."/>
            <person name="Bristow J."/>
            <person name="Riley M."/>
        </authorList>
    </citation>
    <scope>NUCLEOTIDE SEQUENCE [LARGE SCALE GENOMIC DNA]</scope>
    <source>
        <strain evidence="2">DSM 17167 / CIP 108236 / LMG 21445 / STM815</strain>
    </source>
</reference>
<dbReference type="AlphaFoldDB" id="B2JL47"/>
<keyword evidence="2" id="KW-1185">Reference proteome</keyword>
<dbReference type="EMBL" id="CP001044">
    <property type="protein sequence ID" value="ACC72576.1"/>
    <property type="molecule type" value="Genomic_DNA"/>
</dbReference>
<dbReference type="HOGENOM" id="CLU_751583_0_0_4"/>
<dbReference type="Proteomes" id="UP000001192">
    <property type="component" value="Chromosome 2"/>
</dbReference>
<dbReference type="RefSeq" id="WP_012402749.1">
    <property type="nucleotide sequence ID" value="NC_010623.1"/>
</dbReference>
<dbReference type="eggNOG" id="ENOG503394B">
    <property type="taxonomic scope" value="Bacteria"/>
</dbReference>
<dbReference type="STRING" id="391038.Bphy_3422"/>
<evidence type="ECO:0008006" key="3">
    <source>
        <dbReference type="Google" id="ProtNLM"/>
    </source>
</evidence>
<dbReference type="KEGG" id="bph:Bphy_3422"/>
<dbReference type="REBASE" id="17901">
    <property type="entry name" value="BphSTMORF3423P"/>
</dbReference>
<protein>
    <recommendedName>
        <fullName evidence="3">Restriction endonuclease</fullName>
    </recommendedName>
</protein>
<evidence type="ECO:0000313" key="1">
    <source>
        <dbReference type="EMBL" id="ACC72576.1"/>
    </source>
</evidence>
<name>B2JL47_PARP8</name>
<sequence length="368" mass="41491">MTKNTVMSADDLFAAMKSDFEGKRRRKFAAGLLVALIDFMKALDTPSLKLKGLDEFYAKFPRQIKTAAGLGANTLIVSKPAGGTVSIRPFYGAIENFFRNKEKRYDFPSAAPHATQSWPDYVDWIGSLATFDLPTLDSLRDKVVKYVLEKLPSHEVDSSEIAKDPPVFEIFLRDFNFRAVGRGEPTGSGFQGAVFAYIRADSPHLQVEVDKTRTGSKRVHRIGDIDAWDGSRLVKTCEVKHFKVMTADAIDFTAFAGEAGKRRAGAYLVAEDFESEETRSAIEELGVKTMTLEDLKHHVSVWDPLKQQIALQAFEYFITHREQNSSLTSRFRQFCLDKGFRYVWSRPVVDDYGNQVSLLVLDESWKAD</sequence>
<evidence type="ECO:0000313" key="2">
    <source>
        <dbReference type="Proteomes" id="UP000001192"/>
    </source>
</evidence>
<accession>B2JL47</accession>
<dbReference type="OrthoDB" id="9151511at2"/>